<dbReference type="Gene3D" id="1.10.10.10">
    <property type="entry name" value="Winged helix-like DNA-binding domain superfamily/Winged helix DNA-binding domain"/>
    <property type="match status" value="1"/>
</dbReference>
<evidence type="ECO:0000313" key="1">
    <source>
        <dbReference type="EMBL" id="MCP9612905.1"/>
    </source>
</evidence>
<organism evidence="1 2">
    <name type="scientific">Coprobacter tertius</name>
    <dbReference type="NCBI Taxonomy" id="2944915"/>
    <lineage>
        <taxon>Bacteria</taxon>
        <taxon>Pseudomonadati</taxon>
        <taxon>Bacteroidota</taxon>
        <taxon>Bacteroidia</taxon>
        <taxon>Bacteroidales</taxon>
        <taxon>Barnesiellaceae</taxon>
        <taxon>Coprobacter</taxon>
    </lineage>
</organism>
<reference evidence="1 2" key="1">
    <citation type="submission" date="2022-07" db="EMBL/GenBank/DDBJ databases">
        <title>Fecal culturing of patients with breast cancer.</title>
        <authorList>
            <person name="Teng N.M.Y."/>
            <person name="Kiu R."/>
            <person name="Evans R."/>
            <person name="Baker D.J."/>
            <person name="Zenner C."/>
            <person name="Robinson S.D."/>
            <person name="Hall L.J."/>
        </authorList>
    </citation>
    <scope>NUCLEOTIDE SEQUENCE [LARGE SCALE GENOMIC DNA]</scope>
    <source>
        <strain evidence="1 2">LH1063</strain>
    </source>
</reference>
<dbReference type="RefSeq" id="WP_255028314.1">
    <property type="nucleotide sequence ID" value="NZ_JANDHW010000016.1"/>
</dbReference>
<gene>
    <name evidence="1" type="ORF">NMU02_12465</name>
</gene>
<dbReference type="EMBL" id="JANDHW010000016">
    <property type="protein sequence ID" value="MCP9612905.1"/>
    <property type="molecule type" value="Genomic_DNA"/>
</dbReference>
<proteinExistence type="predicted"/>
<comment type="caution">
    <text evidence="1">The sequence shown here is derived from an EMBL/GenBank/DDBJ whole genome shotgun (WGS) entry which is preliminary data.</text>
</comment>
<dbReference type="InterPro" id="IPR019707">
    <property type="entry name" value="DUF2582"/>
</dbReference>
<keyword evidence="2" id="KW-1185">Reference proteome</keyword>
<dbReference type="InterPro" id="IPR036388">
    <property type="entry name" value="WH-like_DNA-bd_sf"/>
</dbReference>
<dbReference type="Proteomes" id="UP001205603">
    <property type="component" value="Unassembled WGS sequence"/>
</dbReference>
<name>A0ABT1MJV1_9BACT</name>
<sequence>MDREEIGLNAGLVWNALNGGEKLTLKGLKKVTKLKDKELYAALGWLSREDKISIEETEGDLLIGLI</sequence>
<evidence type="ECO:0000313" key="2">
    <source>
        <dbReference type="Proteomes" id="UP001205603"/>
    </source>
</evidence>
<protein>
    <submittedName>
        <fullName evidence="1">Winged helix-turn-helix domain-containing protein</fullName>
    </submittedName>
</protein>
<dbReference type="Pfam" id="PF10771">
    <property type="entry name" value="DUF2582"/>
    <property type="match status" value="1"/>
</dbReference>
<accession>A0ABT1MJV1</accession>